<feature type="transmembrane region" description="Helical" evidence="6">
    <location>
        <begin position="1414"/>
        <end position="1435"/>
    </location>
</feature>
<dbReference type="PROSITE" id="PS50850">
    <property type="entry name" value="MFS"/>
    <property type="match status" value="1"/>
</dbReference>
<evidence type="ECO:0000256" key="1">
    <source>
        <dbReference type="ARBA" id="ARBA00004141"/>
    </source>
</evidence>
<gene>
    <name evidence="10" type="ORF">KOW79_020804</name>
</gene>
<feature type="domain" description="Major facilitator superfamily (MFS) profile" evidence="7">
    <location>
        <begin position="996"/>
        <end position="1439"/>
    </location>
</feature>
<dbReference type="Gene3D" id="2.60.40.10">
    <property type="entry name" value="Immunoglobulins"/>
    <property type="match status" value="1"/>
</dbReference>
<dbReference type="Pfam" id="PF18078">
    <property type="entry name" value="Thioredoxin_11"/>
    <property type="match status" value="1"/>
</dbReference>
<dbReference type="InterPro" id="IPR003663">
    <property type="entry name" value="Sugar/inositol_transpt"/>
</dbReference>
<feature type="transmembrane region" description="Helical" evidence="6">
    <location>
        <begin position="1253"/>
        <end position="1274"/>
    </location>
</feature>
<dbReference type="CDD" id="cd17432">
    <property type="entry name" value="MFS_GLUT_Class2"/>
    <property type="match status" value="1"/>
</dbReference>
<dbReference type="GO" id="GO:0016020">
    <property type="term" value="C:membrane"/>
    <property type="evidence" value="ECO:0007669"/>
    <property type="project" value="UniProtKB-SubCell"/>
</dbReference>
<dbReference type="Proteomes" id="UP000824219">
    <property type="component" value="Linkage Group LG26"/>
</dbReference>
<keyword evidence="3" id="KW-0430">Lectin</keyword>
<dbReference type="SUPFAM" id="SSF103473">
    <property type="entry name" value="MFS general substrate transporter"/>
    <property type="match status" value="1"/>
</dbReference>
<protein>
    <submittedName>
        <fullName evidence="10">Uncharacterized protein</fullName>
    </submittedName>
</protein>
<dbReference type="SMART" id="SM00276">
    <property type="entry name" value="GLECT"/>
    <property type="match status" value="2"/>
</dbReference>
<dbReference type="InterPro" id="IPR036259">
    <property type="entry name" value="MFS_trans_sf"/>
</dbReference>
<dbReference type="Pfam" id="PF00041">
    <property type="entry name" value="fn3"/>
    <property type="match status" value="1"/>
</dbReference>
<sequence>MDSIYMEIAALGRTLYPGMLYDCRRDSFIPGVTLWDKNALRDDLDVHQKPKTHLNFAASDSLSNKANLLDINASLKASFLCGLVEVGGSAKYLLDTKSSTRQCRVTMQYSQTTKFEQLTMKELGNITYPQVFDQKTATHVVTAVLYGAQVFMVFDYTSAENENKQEIEGNLHAMVKKIPTISIEGQASLTMNENEKKMSENISVTFYGDIELNENPTTYKEALEVYKKVPALMKQQGKGVPLTVWLYPLNLLDDKAAKLVREISLSVMYKTETVLEEINEMERVCNDLIKRQITEDFPDLKDRLLKFQALHKNYTSSFKNALFRVLPAIRGGTQEGKALEDILKIHYTSPFNASNMNKWLDGITSELNILSSYTSGLKDLIVKSSGSFNSICFHPDVDAVVCLSFTSLNDEDSYLAALQDSENSEGFTMSGQTSKRDLILQKAQPWFTSPDNSARMRQNVSLFTTFLEANKNEKKFKFIIASIPDSNNPGISIRLYQNGSLTDPKFQPVSKPPKPVVETGDGKVTLKLSKSPTGETVRFRVEYRMRSSTDSAEDVEKWTVIDTSDTQNTFTLTGLQATEQYWVRYRAVSNVGVSEASDSVPFTFRGKLIVTVDQWNFSTPMLINKLRTKILNRPSDGPHPVCKPNKPYLESIPGGLRPGMALFFQGLVPKDFTRFEINLQTTPKYLHDIALHFNPRVDCVALYTCRNGSWEHPQWASGNPFVQGAAFDIILVIKQECYEVMVNGLEYCTFQHRIPVDTVTTLHIRGDVFMNTFTITEKFSTPMLINKLRTKILNSPSDGPHPVCKPNKAYLESIPGGLRPGMALFFQGLVPKDFKRFEINLQTTPKYLHDIALHFNPRVDCVALYTCRNGSWEHPQWASGNPFVQGTIFDIILVIKQECYEVMVNGLEYCTFQHRIPVDTVTTLHIRGDVFMDTIAITEVDDVNLKPHKPSFQEALAKAESLAYSEDFESPNLLDPLHQDSYQRTNHLTSTLLAAALISSFGSSMLYGYNLAVVNSPAQYIKDFYNHTAVRRNGSGLSNDSITVLYSITVSIFAIGGLVGSLTVGMLVTKFGRRGTLVKSTVLVFVAGGLMGLSRHIGVPEMIIIGRFITGIHSGISLSVVPMFLGEIAPKNLRGFLGLVPSIFICIGVFIAQILGLHEVLGKEEHWPLFLSLVVVPTFVQLMILPWFPESPRYLLIEKHNIHATLNALRWYRAKTNIQAEVEEMQKEQRSLSSVRTVSVYELLRDRAVRWQVISVMVINMGMQLSGIDAIWFYTNDIFENAGISVSQVQYTTVGTGAIEVIAGLIGCFTIERVGRRPLLIGGFSFMGMCCAGITLSLVLQVHVPFMHYVSVICVVGIIAGFCIGPAGVPFLMTGELFKQSHRPSAYIVGGALNWISNFTVGFVFPFLQMSAGAFCYLVFFGICVGVATYVYFVIPETKNKTFVEISQMFASRNNCELEGEQLPITENPGLRMKNRYGAMEKKGKDEMYMWSDDEWMG</sequence>
<dbReference type="EMBL" id="JAHKSW010000026">
    <property type="protein sequence ID" value="KAG7315938.1"/>
    <property type="molecule type" value="Genomic_DNA"/>
</dbReference>
<dbReference type="PROSITE" id="PS50853">
    <property type="entry name" value="FN3"/>
    <property type="match status" value="1"/>
</dbReference>
<evidence type="ECO:0000256" key="3">
    <source>
        <dbReference type="ARBA" id="ARBA00022734"/>
    </source>
</evidence>
<dbReference type="InterPro" id="IPR003961">
    <property type="entry name" value="FN3_dom"/>
</dbReference>
<evidence type="ECO:0000256" key="6">
    <source>
        <dbReference type="SAM" id="Phobius"/>
    </source>
</evidence>
<proteinExistence type="predicted"/>
<dbReference type="PANTHER" id="PTHR31594">
    <property type="entry name" value="AIG1-TYPE G DOMAIN-CONTAINING PROTEIN"/>
    <property type="match status" value="1"/>
</dbReference>
<dbReference type="NCBIfam" id="TIGR00879">
    <property type="entry name" value="SP"/>
    <property type="match status" value="1"/>
</dbReference>
<feature type="transmembrane region" description="Helical" evidence="6">
    <location>
        <begin position="1167"/>
        <end position="1188"/>
    </location>
</feature>
<dbReference type="InterPro" id="IPR052090">
    <property type="entry name" value="Cytolytic_pore-forming_toxin"/>
</dbReference>
<feature type="domain" description="Fibronectin type-III" evidence="8">
    <location>
        <begin position="509"/>
        <end position="607"/>
    </location>
</feature>
<dbReference type="FunFam" id="1.20.1250.20:FF:000029">
    <property type="entry name" value="solute carrier family 2, facilitated glucose transporter member 4"/>
    <property type="match status" value="1"/>
</dbReference>
<feature type="transmembrane region" description="Helical" evidence="6">
    <location>
        <begin position="1294"/>
        <end position="1312"/>
    </location>
</feature>
<dbReference type="InterPro" id="IPR001079">
    <property type="entry name" value="Galectin_CRD"/>
</dbReference>
<dbReference type="InterPro" id="IPR013320">
    <property type="entry name" value="ConA-like_dom_sf"/>
</dbReference>
<evidence type="ECO:0000256" key="4">
    <source>
        <dbReference type="ARBA" id="ARBA00022989"/>
    </source>
</evidence>
<dbReference type="OrthoDB" id="4142200at2759"/>
<keyword evidence="11" id="KW-1185">Reference proteome</keyword>
<dbReference type="SUPFAM" id="SSF49899">
    <property type="entry name" value="Concanavalin A-like lectins/glucanases"/>
    <property type="match status" value="2"/>
</dbReference>
<dbReference type="Pfam" id="PF24674">
    <property type="entry name" value="MACPF_SNTX"/>
    <property type="match status" value="1"/>
</dbReference>
<dbReference type="Pfam" id="PF00083">
    <property type="entry name" value="Sugar_tr"/>
    <property type="match status" value="1"/>
</dbReference>
<dbReference type="PROSITE" id="PS51304">
    <property type="entry name" value="GALECTIN"/>
    <property type="match status" value="2"/>
</dbReference>
<dbReference type="SMART" id="SM00908">
    <property type="entry name" value="Gal-bind_lectin"/>
    <property type="match status" value="2"/>
</dbReference>
<dbReference type="InterPro" id="IPR020846">
    <property type="entry name" value="MFS_dom"/>
</dbReference>
<dbReference type="GO" id="GO:0055056">
    <property type="term" value="F:D-glucose transmembrane transporter activity"/>
    <property type="evidence" value="ECO:0007669"/>
    <property type="project" value="UniProtKB-ARBA"/>
</dbReference>
<comment type="caution">
    <text evidence="10">The sequence shown here is derived from an EMBL/GenBank/DDBJ whole genome shotgun (WGS) entry which is preliminary data.</text>
</comment>
<dbReference type="InterPro" id="IPR040581">
    <property type="entry name" value="Thioredoxin_11"/>
</dbReference>
<feature type="transmembrane region" description="Helical" evidence="6">
    <location>
        <begin position="1385"/>
        <end position="1408"/>
    </location>
</feature>
<dbReference type="InterPro" id="IPR048997">
    <property type="entry name" value="Stonustoxin-like_helical"/>
</dbReference>
<keyword evidence="2 6" id="KW-0812">Transmembrane</keyword>
<feature type="transmembrane region" description="Helical" evidence="6">
    <location>
        <begin position="1319"/>
        <end position="1340"/>
    </location>
</feature>
<dbReference type="InterPro" id="IPR013783">
    <property type="entry name" value="Ig-like_fold"/>
</dbReference>
<evidence type="ECO:0000259" key="9">
    <source>
        <dbReference type="PROSITE" id="PS51304"/>
    </source>
</evidence>
<dbReference type="Pfam" id="PF21109">
    <property type="entry name" value="Stonustoxin_helical"/>
    <property type="match status" value="1"/>
</dbReference>
<dbReference type="Gene3D" id="1.20.1250.20">
    <property type="entry name" value="MFS general substrate transporter like domains"/>
    <property type="match status" value="1"/>
</dbReference>
<accession>A0A9D3N3Y6</accession>
<dbReference type="Pfam" id="PF00337">
    <property type="entry name" value="Gal-bind_lectin"/>
    <property type="match status" value="2"/>
</dbReference>
<evidence type="ECO:0000259" key="7">
    <source>
        <dbReference type="PROSITE" id="PS50850"/>
    </source>
</evidence>
<dbReference type="PRINTS" id="PR00171">
    <property type="entry name" value="SUGRTRNSPORT"/>
</dbReference>
<dbReference type="PROSITE" id="PS00217">
    <property type="entry name" value="SUGAR_TRANSPORT_2"/>
    <property type="match status" value="1"/>
</dbReference>
<name>A0A9D3N3Y6_9TELE</name>
<reference evidence="10 11" key="1">
    <citation type="submission" date="2021-06" db="EMBL/GenBank/DDBJ databases">
        <title>Chromosome-level genome assembly of the red-tail catfish (Hemibagrus wyckioides).</title>
        <authorList>
            <person name="Shao F."/>
        </authorList>
    </citation>
    <scope>NUCLEOTIDE SEQUENCE [LARGE SCALE GENOMIC DNA]</scope>
    <source>
        <strain evidence="10">EC202008001</strain>
        <tissue evidence="10">Blood</tissue>
    </source>
</reference>
<dbReference type="InterPro" id="IPR005828">
    <property type="entry name" value="MFS_sugar_transport-like"/>
</dbReference>
<dbReference type="InterPro" id="IPR036116">
    <property type="entry name" value="FN3_sf"/>
</dbReference>
<feature type="transmembrane region" description="Helical" evidence="6">
    <location>
        <begin position="1104"/>
        <end position="1124"/>
    </location>
</feature>
<dbReference type="CDD" id="cd00063">
    <property type="entry name" value="FN3"/>
    <property type="match status" value="1"/>
</dbReference>
<dbReference type="SUPFAM" id="SSF49265">
    <property type="entry name" value="Fibronectin type III"/>
    <property type="match status" value="1"/>
</dbReference>
<feature type="transmembrane region" description="Helical" evidence="6">
    <location>
        <begin position="1136"/>
        <end position="1155"/>
    </location>
</feature>
<feature type="transmembrane region" description="Helical" evidence="6">
    <location>
        <begin position="1080"/>
        <end position="1098"/>
    </location>
</feature>
<feature type="transmembrane region" description="Helical" evidence="6">
    <location>
        <begin position="1044"/>
        <end position="1068"/>
    </location>
</feature>
<keyword evidence="5 6" id="KW-0472">Membrane</keyword>
<evidence type="ECO:0000259" key="8">
    <source>
        <dbReference type="PROSITE" id="PS50853"/>
    </source>
</evidence>
<evidence type="ECO:0000313" key="10">
    <source>
        <dbReference type="EMBL" id="KAG7315938.1"/>
    </source>
</evidence>
<evidence type="ECO:0000256" key="2">
    <source>
        <dbReference type="ARBA" id="ARBA00022692"/>
    </source>
</evidence>
<comment type="subcellular location">
    <subcellularLocation>
        <location evidence="1">Membrane</location>
        <topology evidence="1">Multi-pass membrane protein</topology>
    </subcellularLocation>
</comment>
<dbReference type="PANTHER" id="PTHR31594:SF11">
    <property type="entry name" value="NEOVERRUCOTOXIN SUBUNIT ALPHA-LIKE ISOFORM X1-RELATED"/>
    <property type="match status" value="1"/>
</dbReference>
<feature type="domain" description="Galectin" evidence="9">
    <location>
        <begin position="810"/>
        <end position="946"/>
    </location>
</feature>
<feature type="transmembrane region" description="Helical" evidence="6">
    <location>
        <begin position="1346"/>
        <end position="1373"/>
    </location>
</feature>
<dbReference type="InterPro" id="IPR005829">
    <property type="entry name" value="Sugar_transporter_CS"/>
</dbReference>
<dbReference type="InterPro" id="IPR056072">
    <property type="entry name" value="SNTX_MACPF/CDC-like_dom"/>
</dbReference>
<feature type="domain" description="Galectin" evidence="9">
    <location>
        <begin position="648"/>
        <end position="776"/>
    </location>
</feature>
<dbReference type="CDD" id="cd00070">
    <property type="entry name" value="GLECT"/>
    <property type="match status" value="2"/>
</dbReference>
<keyword evidence="4 6" id="KW-1133">Transmembrane helix</keyword>
<dbReference type="Gene3D" id="2.60.120.200">
    <property type="match status" value="2"/>
</dbReference>
<organism evidence="10 11">
    <name type="scientific">Hemibagrus wyckioides</name>
    <dbReference type="NCBI Taxonomy" id="337641"/>
    <lineage>
        <taxon>Eukaryota</taxon>
        <taxon>Metazoa</taxon>
        <taxon>Chordata</taxon>
        <taxon>Craniata</taxon>
        <taxon>Vertebrata</taxon>
        <taxon>Euteleostomi</taxon>
        <taxon>Actinopterygii</taxon>
        <taxon>Neopterygii</taxon>
        <taxon>Teleostei</taxon>
        <taxon>Ostariophysi</taxon>
        <taxon>Siluriformes</taxon>
        <taxon>Bagridae</taxon>
        <taxon>Hemibagrus</taxon>
    </lineage>
</organism>
<dbReference type="GO" id="GO:0030246">
    <property type="term" value="F:carbohydrate binding"/>
    <property type="evidence" value="ECO:0007669"/>
    <property type="project" value="UniProtKB-KW"/>
</dbReference>
<evidence type="ECO:0000313" key="11">
    <source>
        <dbReference type="Proteomes" id="UP000824219"/>
    </source>
</evidence>
<evidence type="ECO:0000256" key="5">
    <source>
        <dbReference type="ARBA" id="ARBA00023136"/>
    </source>
</evidence>